<dbReference type="EMBL" id="JARBHB010000014">
    <property type="protein sequence ID" value="KAJ8869066.1"/>
    <property type="molecule type" value="Genomic_DNA"/>
</dbReference>
<accession>A0ABQ9GC20</accession>
<name>A0ABQ9GC20_9NEOP</name>
<comment type="caution">
    <text evidence="1">The sequence shown here is derived from an EMBL/GenBank/DDBJ whole genome shotgun (WGS) entry which is preliminary data.</text>
</comment>
<evidence type="ECO:0000313" key="2">
    <source>
        <dbReference type="Proteomes" id="UP001159363"/>
    </source>
</evidence>
<evidence type="ECO:0000313" key="1">
    <source>
        <dbReference type="EMBL" id="KAJ8869066.1"/>
    </source>
</evidence>
<proteinExistence type="predicted"/>
<organism evidence="1 2">
    <name type="scientific">Dryococelus australis</name>
    <dbReference type="NCBI Taxonomy" id="614101"/>
    <lineage>
        <taxon>Eukaryota</taxon>
        <taxon>Metazoa</taxon>
        <taxon>Ecdysozoa</taxon>
        <taxon>Arthropoda</taxon>
        <taxon>Hexapoda</taxon>
        <taxon>Insecta</taxon>
        <taxon>Pterygota</taxon>
        <taxon>Neoptera</taxon>
        <taxon>Polyneoptera</taxon>
        <taxon>Phasmatodea</taxon>
        <taxon>Verophasmatodea</taxon>
        <taxon>Anareolatae</taxon>
        <taxon>Phasmatidae</taxon>
        <taxon>Eurycanthinae</taxon>
        <taxon>Dryococelus</taxon>
    </lineage>
</organism>
<gene>
    <name evidence="1" type="ORF">PR048_030627</name>
</gene>
<protein>
    <submittedName>
        <fullName evidence="1">Uncharacterized protein</fullName>
    </submittedName>
</protein>
<reference evidence="1 2" key="1">
    <citation type="submission" date="2023-02" db="EMBL/GenBank/DDBJ databases">
        <title>LHISI_Scaffold_Assembly.</title>
        <authorList>
            <person name="Stuart O.P."/>
            <person name="Cleave R."/>
            <person name="Magrath M.J.L."/>
            <person name="Mikheyev A.S."/>
        </authorList>
    </citation>
    <scope>NUCLEOTIDE SEQUENCE [LARGE SCALE GENOMIC DNA]</scope>
    <source>
        <strain evidence="1">Daus_M_001</strain>
        <tissue evidence="1">Leg muscle</tissue>
    </source>
</reference>
<dbReference type="Proteomes" id="UP001159363">
    <property type="component" value="Chromosome 13"/>
</dbReference>
<sequence>MGSHISSLFIYNLYRNGVQLARKGVQLANADALSHLPTSRDLGEVLFVGRNKVGLNWYQKQAWPYFRTTEELFSMNNCLTLGNRVVVPRVLRRDVLDL</sequence>
<keyword evidence="2" id="KW-1185">Reference proteome</keyword>